<keyword evidence="9" id="KW-0963">Cytoplasm</keyword>
<dbReference type="Gene3D" id="1.10.3120.10">
    <property type="entry name" value="Trigger factor, C-terminal domain"/>
    <property type="match status" value="1"/>
</dbReference>
<dbReference type="PANTHER" id="PTHR30560:SF3">
    <property type="entry name" value="TRIGGER FACTOR-LIKE PROTEIN TIG, CHLOROPLASTIC"/>
    <property type="match status" value="1"/>
</dbReference>
<dbReference type="HAMAP" id="MF_00303">
    <property type="entry name" value="Trigger_factor_Tig"/>
    <property type="match status" value="1"/>
</dbReference>
<dbReference type="Gene3D" id="3.10.50.40">
    <property type="match status" value="1"/>
</dbReference>
<keyword evidence="5 9" id="KW-0697">Rotamase</keyword>
<organism evidence="14">
    <name type="scientific">uncultured bacterium</name>
    <name type="common">gcode 4</name>
    <dbReference type="NCBI Taxonomy" id="1234023"/>
    <lineage>
        <taxon>Bacteria</taxon>
        <taxon>environmental samples</taxon>
    </lineage>
</organism>
<evidence type="ECO:0000256" key="1">
    <source>
        <dbReference type="ARBA" id="ARBA00000971"/>
    </source>
</evidence>
<evidence type="ECO:0000256" key="4">
    <source>
        <dbReference type="ARBA" id="ARBA00016902"/>
    </source>
</evidence>
<dbReference type="NCBIfam" id="TIGR00115">
    <property type="entry name" value="tig"/>
    <property type="match status" value="1"/>
</dbReference>
<dbReference type="EMBL" id="AMFJ01034021">
    <property type="protein sequence ID" value="EKD30526.1"/>
    <property type="molecule type" value="Genomic_DNA"/>
</dbReference>
<dbReference type="InterPro" id="IPR001179">
    <property type="entry name" value="PPIase_FKBP_dom"/>
</dbReference>
<dbReference type="GO" id="GO:0043335">
    <property type="term" value="P:protein unfolding"/>
    <property type="evidence" value="ECO:0007669"/>
    <property type="project" value="TreeGrafter"/>
</dbReference>
<keyword evidence="12" id="KW-0472">Membrane</keyword>
<dbReference type="SUPFAM" id="SSF102735">
    <property type="entry name" value="Trigger factor ribosome-binding domain"/>
    <property type="match status" value="1"/>
</dbReference>
<protein>
    <recommendedName>
        <fullName evidence="4 9">Trigger factor</fullName>
        <shortName evidence="9">TF</shortName>
        <ecNumber evidence="3 9">5.2.1.8</ecNumber>
    </recommendedName>
    <alternativeName>
        <fullName evidence="8 9">PPIase</fullName>
    </alternativeName>
</protein>
<dbReference type="Pfam" id="PF05697">
    <property type="entry name" value="Trigger_N"/>
    <property type="match status" value="1"/>
</dbReference>
<dbReference type="PROSITE" id="PS50059">
    <property type="entry name" value="FKBP_PPIASE"/>
    <property type="match status" value="1"/>
</dbReference>
<evidence type="ECO:0000256" key="9">
    <source>
        <dbReference type="HAMAP-Rule" id="MF_00303"/>
    </source>
</evidence>
<dbReference type="GO" id="GO:0043022">
    <property type="term" value="F:ribosome binding"/>
    <property type="evidence" value="ECO:0007669"/>
    <property type="project" value="TreeGrafter"/>
</dbReference>
<gene>
    <name evidence="9" type="primary">tig</name>
    <name evidence="14" type="ORF">ACD_78C00021G0003</name>
</gene>
<dbReference type="AlphaFoldDB" id="K1XZZ3"/>
<evidence type="ECO:0000256" key="2">
    <source>
        <dbReference type="ARBA" id="ARBA00005464"/>
    </source>
</evidence>
<sequence>MEIKNKISLLLFLFSEEFSEQSYRNLHRLCYKVYFIVFLFVFSLVFHTITPLLLNKTYIFMQSSSKKLNAYTVELTIKENTKEFEKARAETIDSIRNNASIKGFRKGAHIPEEVIVKEYGEDMIRERTVNTLLDKIYHKALQKEGIVPVSAGAVKSVVSESPLEVILDVEVLPEAIIDEKKMKKITIKKTEVKTEEDEVTSTITEIEKRFTHYHDAGAQSEDGFDASAVAIEKGDRVTIDTQGFDKHGGKAIPETKVAAFPLVIGSGSFIPGFEDKMLGKKVGEVVEFDITFPADYHSPEFKNRKVFFMTTVFRIEKAHGPEWTPEFIEKLRGVKTDFEGFKEVLRKEIQAEKEYQARAKDEHNLLTELMAITELEVGPSLIQSEIDRVFSEQKHNIESQGYPMKDYLSHAKKDEDSYKEEVVKPEAVRRAKAELILKRVREILNIEATEEEIKEEVEKVIAQYSSDKVVDRLRAKLIPGDDYYEDIKNRVTYRKVVDSFFA</sequence>
<evidence type="ECO:0000256" key="12">
    <source>
        <dbReference type="SAM" id="Phobius"/>
    </source>
</evidence>
<evidence type="ECO:0000256" key="3">
    <source>
        <dbReference type="ARBA" id="ARBA00013194"/>
    </source>
</evidence>
<keyword evidence="6 9" id="KW-0143">Chaperone</keyword>
<evidence type="ECO:0000256" key="11">
    <source>
        <dbReference type="RuleBase" id="RU003914"/>
    </source>
</evidence>
<dbReference type="EC" id="5.2.1.8" evidence="3 9"/>
<dbReference type="Gene3D" id="3.30.70.1050">
    <property type="entry name" value="Trigger factor ribosome-binding domain"/>
    <property type="match status" value="1"/>
</dbReference>
<dbReference type="SUPFAM" id="SSF54534">
    <property type="entry name" value="FKBP-like"/>
    <property type="match status" value="1"/>
</dbReference>
<dbReference type="InterPro" id="IPR008881">
    <property type="entry name" value="Trigger_fac_ribosome-bd_bac"/>
</dbReference>
<evidence type="ECO:0000256" key="7">
    <source>
        <dbReference type="ARBA" id="ARBA00023235"/>
    </source>
</evidence>
<dbReference type="InterPro" id="IPR046357">
    <property type="entry name" value="PPIase_dom_sf"/>
</dbReference>
<comment type="catalytic activity">
    <reaction evidence="1 9 10">
        <text>[protein]-peptidylproline (omega=180) = [protein]-peptidylproline (omega=0)</text>
        <dbReference type="Rhea" id="RHEA:16237"/>
        <dbReference type="Rhea" id="RHEA-COMP:10747"/>
        <dbReference type="Rhea" id="RHEA-COMP:10748"/>
        <dbReference type="ChEBI" id="CHEBI:83833"/>
        <dbReference type="ChEBI" id="CHEBI:83834"/>
        <dbReference type="EC" id="5.2.1.8"/>
    </reaction>
</comment>
<feature type="transmembrane region" description="Helical" evidence="12">
    <location>
        <begin position="35"/>
        <end position="54"/>
    </location>
</feature>
<dbReference type="GO" id="GO:0015031">
    <property type="term" value="P:protein transport"/>
    <property type="evidence" value="ECO:0007669"/>
    <property type="project" value="UniProtKB-UniRule"/>
</dbReference>
<evidence type="ECO:0000256" key="10">
    <source>
        <dbReference type="PROSITE-ProRule" id="PRU00277"/>
    </source>
</evidence>
<dbReference type="GO" id="GO:0005737">
    <property type="term" value="C:cytoplasm"/>
    <property type="evidence" value="ECO:0007669"/>
    <property type="project" value="UniProtKB-SubCell"/>
</dbReference>
<dbReference type="GO" id="GO:0051083">
    <property type="term" value="P:'de novo' cotranslational protein folding"/>
    <property type="evidence" value="ECO:0007669"/>
    <property type="project" value="TreeGrafter"/>
</dbReference>
<name>K1XZZ3_9BACT</name>
<dbReference type="InterPro" id="IPR037041">
    <property type="entry name" value="Trigger_fac_C_sf"/>
</dbReference>
<dbReference type="SUPFAM" id="SSF109998">
    <property type="entry name" value="Triger factor/SurA peptide-binding domain-like"/>
    <property type="match status" value="1"/>
</dbReference>
<comment type="caution">
    <text evidence="14">The sequence shown here is derived from an EMBL/GenBank/DDBJ whole genome shotgun (WGS) entry which is preliminary data.</text>
</comment>
<dbReference type="Pfam" id="PF05698">
    <property type="entry name" value="Trigger_C"/>
    <property type="match status" value="1"/>
</dbReference>
<reference evidence="14" key="1">
    <citation type="journal article" date="2012" name="Science">
        <title>Fermentation, hydrogen, and sulfur metabolism in multiple uncultivated bacterial phyla.</title>
        <authorList>
            <person name="Wrighton K.C."/>
            <person name="Thomas B.C."/>
            <person name="Sharon I."/>
            <person name="Miller C.S."/>
            <person name="Castelle C.J."/>
            <person name="VerBerkmoes N.C."/>
            <person name="Wilkins M.J."/>
            <person name="Hettich R.L."/>
            <person name="Lipton M.S."/>
            <person name="Williams K.H."/>
            <person name="Long P.E."/>
            <person name="Banfield J.F."/>
        </authorList>
    </citation>
    <scope>NUCLEOTIDE SEQUENCE [LARGE SCALE GENOMIC DNA]</scope>
</reference>
<comment type="function">
    <text evidence="9">Involved in protein export. Acts as a chaperone by maintaining the newly synthesized protein in an open conformation. Functions as a peptidyl-prolyl cis-trans isomerase.</text>
</comment>
<dbReference type="GO" id="GO:0044183">
    <property type="term" value="F:protein folding chaperone"/>
    <property type="evidence" value="ECO:0007669"/>
    <property type="project" value="TreeGrafter"/>
</dbReference>
<dbReference type="Pfam" id="PF00254">
    <property type="entry name" value="FKBP_C"/>
    <property type="match status" value="1"/>
</dbReference>
<proteinExistence type="inferred from homology"/>
<comment type="domain">
    <text evidence="9">Consists of 3 domains; the N-terminus binds the ribosome, the middle domain has PPIase activity, while the C-terminus has intrinsic chaperone activity on its own.</text>
</comment>
<feature type="domain" description="PPIase FKBP-type" evidence="13">
    <location>
        <begin position="234"/>
        <end position="296"/>
    </location>
</feature>
<dbReference type="InterPro" id="IPR036611">
    <property type="entry name" value="Trigger_fac_ribosome-bd_sf"/>
</dbReference>
<evidence type="ECO:0000256" key="5">
    <source>
        <dbReference type="ARBA" id="ARBA00023110"/>
    </source>
</evidence>
<dbReference type="GO" id="GO:0051301">
    <property type="term" value="P:cell division"/>
    <property type="evidence" value="ECO:0007669"/>
    <property type="project" value="UniProtKB-KW"/>
</dbReference>
<accession>K1XZZ3</accession>
<dbReference type="InterPro" id="IPR008880">
    <property type="entry name" value="Trigger_fac_C"/>
</dbReference>
<keyword evidence="12" id="KW-1133">Transmembrane helix</keyword>
<evidence type="ECO:0000313" key="14">
    <source>
        <dbReference type="EMBL" id="EKD30526.1"/>
    </source>
</evidence>
<dbReference type="InterPro" id="IPR005215">
    <property type="entry name" value="Trig_fac"/>
</dbReference>
<evidence type="ECO:0000256" key="6">
    <source>
        <dbReference type="ARBA" id="ARBA00023186"/>
    </source>
</evidence>
<dbReference type="PANTHER" id="PTHR30560">
    <property type="entry name" value="TRIGGER FACTOR CHAPERONE AND PEPTIDYL-PROLYL CIS/TRANS ISOMERASE"/>
    <property type="match status" value="1"/>
</dbReference>
<dbReference type="GO" id="GO:0003755">
    <property type="term" value="F:peptidyl-prolyl cis-trans isomerase activity"/>
    <property type="evidence" value="ECO:0007669"/>
    <property type="project" value="UniProtKB-UniRule"/>
</dbReference>
<keyword evidence="9 11" id="KW-0132">Cell division</keyword>
<keyword evidence="9 11" id="KW-0131">Cell cycle</keyword>
<dbReference type="InterPro" id="IPR027304">
    <property type="entry name" value="Trigger_fact/SurA_dom_sf"/>
</dbReference>
<evidence type="ECO:0000256" key="8">
    <source>
        <dbReference type="ARBA" id="ARBA00029986"/>
    </source>
</evidence>
<comment type="subcellular location">
    <subcellularLocation>
        <location evidence="9">Cytoplasm</location>
    </subcellularLocation>
    <text evidence="9">About half TF is bound to the ribosome near the polypeptide exit tunnel while the other half is free in the cytoplasm.</text>
</comment>
<keyword evidence="7 9" id="KW-0413">Isomerase</keyword>
<comment type="similarity">
    <text evidence="2 9 11">Belongs to the FKBP-type PPIase family. Tig subfamily.</text>
</comment>
<keyword evidence="12" id="KW-0812">Transmembrane</keyword>
<evidence type="ECO:0000259" key="13">
    <source>
        <dbReference type="PROSITE" id="PS50059"/>
    </source>
</evidence>